<keyword evidence="3" id="KW-1185">Reference proteome</keyword>
<evidence type="ECO:0000256" key="1">
    <source>
        <dbReference type="SAM" id="MobiDB-lite"/>
    </source>
</evidence>
<dbReference type="Proteomes" id="UP000789375">
    <property type="component" value="Unassembled WGS sequence"/>
</dbReference>
<organism evidence="2 3">
    <name type="scientific">Funneliformis mosseae</name>
    <name type="common">Endomycorrhizal fungus</name>
    <name type="synonym">Glomus mosseae</name>
    <dbReference type="NCBI Taxonomy" id="27381"/>
    <lineage>
        <taxon>Eukaryota</taxon>
        <taxon>Fungi</taxon>
        <taxon>Fungi incertae sedis</taxon>
        <taxon>Mucoromycota</taxon>
        <taxon>Glomeromycotina</taxon>
        <taxon>Glomeromycetes</taxon>
        <taxon>Glomerales</taxon>
        <taxon>Glomeraceae</taxon>
        <taxon>Funneliformis</taxon>
    </lineage>
</organism>
<name>A0A9N9I2T6_FUNMO</name>
<feature type="compositionally biased region" description="Acidic residues" evidence="1">
    <location>
        <begin position="89"/>
        <end position="100"/>
    </location>
</feature>
<reference evidence="2" key="1">
    <citation type="submission" date="2021-06" db="EMBL/GenBank/DDBJ databases">
        <authorList>
            <person name="Kallberg Y."/>
            <person name="Tangrot J."/>
            <person name="Rosling A."/>
        </authorList>
    </citation>
    <scope>NUCLEOTIDE SEQUENCE</scope>
    <source>
        <strain evidence="2">87-6 pot B 2015</strain>
    </source>
</reference>
<accession>A0A9N9I2T6</accession>
<feature type="non-terminal residue" evidence="2">
    <location>
        <position position="115"/>
    </location>
</feature>
<dbReference type="EMBL" id="CAJVPP010012233">
    <property type="protein sequence ID" value="CAG8716994.1"/>
    <property type="molecule type" value="Genomic_DNA"/>
</dbReference>
<feature type="region of interest" description="Disordered" evidence="1">
    <location>
        <begin position="73"/>
        <end position="115"/>
    </location>
</feature>
<evidence type="ECO:0000313" key="3">
    <source>
        <dbReference type="Proteomes" id="UP000789375"/>
    </source>
</evidence>
<dbReference type="AlphaFoldDB" id="A0A9N9I2T6"/>
<gene>
    <name evidence="2" type="ORF">FMOSSE_LOCUS14705</name>
</gene>
<comment type="caution">
    <text evidence="2">The sequence shown here is derived from an EMBL/GenBank/DDBJ whole genome shotgun (WGS) entry which is preliminary data.</text>
</comment>
<evidence type="ECO:0000313" key="2">
    <source>
        <dbReference type="EMBL" id="CAG8716994.1"/>
    </source>
</evidence>
<proteinExistence type="predicted"/>
<sequence length="115" mass="14041">LDELNNIYYYDEDTVFEALWNESVDKDDIIAIKYEFYTDINKIEIQVQRILYRAIKYYWSVQDDINLCDSHTINSNFSNDISEKKQEEGIEEEEEEEKEEKEDKYKNIDTNPFEW</sequence>
<protein>
    <submittedName>
        <fullName evidence="2">2384_t:CDS:1</fullName>
    </submittedName>
</protein>